<dbReference type="VEuPathDB" id="VectorBase:PPAI009512"/>
<sequence length="676" mass="74702">AAETQIAFEKHFTRELEIYRSICIINLIDQAGKEKIIGDAYARHTMKYNNENITYVVFDFHNFCRGMRYENVTILTDSLMNEINSMGFHWRDAKGTICDQKAIFRVNCMDCLDRTNVVQTALAKVALEAQLIKLGIVSPCTTLPDRLRESFMVLWANNGDIVSRQYAGTKALKGDFTRTGERNFAGIMRDGMNSANRYYLAQFRDTYRQATIDLMQGNQISDELLTALGGQQGIDENDAIEAAEHARLLVEDCRLLMLGASQCPIGAWGLINADPRTGDPSETELDTILLLADDCFMVAEYDAHLDKIAHFDRVGLGEIEMIECGMLQQTKLFQGSVAAHPCIRISCLKNAKKDCFMFRSSNIRFFNNTASIIKTNEEMTESLNAIVEFFRIALESCGRSDVPFLCGGVLQRRKSRSTVLDVPRGVPRNLSESQLVQFGSKALSNVAGQFSKLGQTLNSTKGKSKSAKSSAVFHTTAKGDAKEKCRIQSGETSSESDENDCSIYEPNASEFVQTNPLYSENVFLPSVGIVMSEPTNIEQAAECVETGKEIPTINVNASKDDSTSEGQTPSSDKPNAMKLSQSSSEIGAGAVEGLLKSQKDLSLNLSGSHSETTLKQLKTLTSPLSKLAKGMQNLGMAFDPRKKINKNDLQDIPSEYAKNLQKEWESSSCKSKLIAL</sequence>
<organism evidence="2 3">
    <name type="scientific">Phlebotomus papatasi</name>
    <name type="common">Sandfly</name>
    <dbReference type="NCBI Taxonomy" id="29031"/>
    <lineage>
        <taxon>Eukaryota</taxon>
        <taxon>Metazoa</taxon>
        <taxon>Ecdysozoa</taxon>
        <taxon>Arthropoda</taxon>
        <taxon>Hexapoda</taxon>
        <taxon>Insecta</taxon>
        <taxon>Pterygota</taxon>
        <taxon>Neoptera</taxon>
        <taxon>Endopterygota</taxon>
        <taxon>Diptera</taxon>
        <taxon>Nematocera</taxon>
        <taxon>Psychodoidea</taxon>
        <taxon>Psychodidae</taxon>
        <taxon>Phlebotomus</taxon>
        <taxon>Phlebotomus</taxon>
    </lineage>
</organism>
<dbReference type="GO" id="GO:0043812">
    <property type="term" value="F:phosphatidylinositol-4-phosphate phosphatase activity"/>
    <property type="evidence" value="ECO:0007669"/>
    <property type="project" value="TreeGrafter"/>
</dbReference>
<dbReference type="AlphaFoldDB" id="A0A1B0DMC2"/>
<feature type="region of interest" description="Disordered" evidence="1">
    <location>
        <begin position="551"/>
        <end position="583"/>
    </location>
</feature>
<dbReference type="EMBL" id="AJVK01016740">
    <property type="status" value="NOT_ANNOTATED_CDS"/>
    <property type="molecule type" value="Genomic_DNA"/>
</dbReference>
<accession>A0A1B0DMC2</accession>
<dbReference type="Pfam" id="PF12456">
    <property type="entry name" value="hSac2"/>
    <property type="match status" value="1"/>
</dbReference>
<dbReference type="EMBL" id="AJVK01016741">
    <property type="status" value="NOT_ANNOTATED_CDS"/>
    <property type="molecule type" value="Genomic_DNA"/>
</dbReference>
<dbReference type="PANTHER" id="PTHR45662:SF8">
    <property type="entry name" value="PHOSPHATIDYLINOSITIDE PHOSPHATASE SAC2"/>
    <property type="match status" value="1"/>
</dbReference>
<dbReference type="Proteomes" id="UP000092462">
    <property type="component" value="Unassembled WGS sequence"/>
</dbReference>
<feature type="compositionally biased region" description="Polar residues" evidence="1">
    <location>
        <begin position="564"/>
        <end position="583"/>
    </location>
</feature>
<reference evidence="2" key="1">
    <citation type="submission" date="2022-08" db="UniProtKB">
        <authorList>
            <consortium name="EnsemblMetazoa"/>
        </authorList>
    </citation>
    <scope>IDENTIFICATION</scope>
    <source>
        <strain evidence="2">Israel</strain>
    </source>
</reference>
<dbReference type="GO" id="GO:0005769">
    <property type="term" value="C:early endosome"/>
    <property type="evidence" value="ECO:0007669"/>
    <property type="project" value="TreeGrafter"/>
</dbReference>
<dbReference type="InterPro" id="IPR022158">
    <property type="entry name" value="Inositol_phosphatase"/>
</dbReference>
<dbReference type="EnsemblMetazoa" id="PPAI009512-RA">
    <property type="protein sequence ID" value="PPAI009512-PA"/>
    <property type="gene ID" value="PPAI009512"/>
</dbReference>
<dbReference type="InterPro" id="IPR002013">
    <property type="entry name" value="SAC_dom"/>
</dbReference>
<dbReference type="PANTHER" id="PTHR45662">
    <property type="entry name" value="PHOSPHATIDYLINOSITIDE PHOSPHATASE SAC1"/>
    <property type="match status" value="1"/>
</dbReference>
<evidence type="ECO:0000313" key="2">
    <source>
        <dbReference type="EnsemblMetazoa" id="PPAI009512-PA"/>
    </source>
</evidence>
<dbReference type="Pfam" id="PF02383">
    <property type="entry name" value="Syja_N"/>
    <property type="match status" value="1"/>
</dbReference>
<name>A0A1B0DMC2_PHLPP</name>
<dbReference type="PROSITE" id="PS50275">
    <property type="entry name" value="SAC"/>
    <property type="match status" value="1"/>
</dbReference>
<dbReference type="GO" id="GO:0046856">
    <property type="term" value="P:phosphatidylinositol dephosphorylation"/>
    <property type="evidence" value="ECO:0007669"/>
    <property type="project" value="TreeGrafter"/>
</dbReference>
<keyword evidence="3" id="KW-1185">Reference proteome</keyword>
<dbReference type="VEuPathDB" id="VectorBase:PPAPM1_001204"/>
<dbReference type="GO" id="GO:0045334">
    <property type="term" value="C:clathrin-coated endocytic vesicle"/>
    <property type="evidence" value="ECO:0007669"/>
    <property type="project" value="TreeGrafter"/>
</dbReference>
<proteinExistence type="predicted"/>
<protein>
    <submittedName>
        <fullName evidence="2">Uncharacterized protein</fullName>
    </submittedName>
</protein>
<evidence type="ECO:0000313" key="3">
    <source>
        <dbReference type="Proteomes" id="UP000092462"/>
    </source>
</evidence>
<evidence type="ECO:0000256" key="1">
    <source>
        <dbReference type="SAM" id="MobiDB-lite"/>
    </source>
</evidence>
<dbReference type="GO" id="GO:2001135">
    <property type="term" value="P:regulation of endocytic recycling"/>
    <property type="evidence" value="ECO:0007669"/>
    <property type="project" value="TreeGrafter"/>
</dbReference>